<dbReference type="InParanoid" id="E2B0Z4"/>
<protein>
    <submittedName>
        <fullName evidence="1">Putative nuclease HARBI1</fullName>
    </submittedName>
</protein>
<dbReference type="AlphaFoldDB" id="E2B0Z4"/>
<sequence length="184" mass="21269">MVLGYVGLDLMLMDNNINRLDRRVERQLLRMAENPFDLTNEEFKQLYRLTPDIVFNLIDVLEPQLQRTRINGLSIEKQVLAALRFYATGCFQRPVGEQWGISMSQSSISRCVHKVTDAINNLIFRQWIQFPITAEARYQAKLKFQNARHSFEGAIGAIDCSHVAIIAPRIHEEAYVNHHGYHSL</sequence>
<accession>E2B0Z4</accession>
<gene>
    <name evidence="1" type="ORF">EAG_02655</name>
</gene>
<dbReference type="OrthoDB" id="6581538at2759"/>
<keyword evidence="2" id="KW-1185">Reference proteome</keyword>
<evidence type="ECO:0000313" key="1">
    <source>
        <dbReference type="EMBL" id="EFN60645.1"/>
    </source>
</evidence>
<evidence type="ECO:0000313" key="2">
    <source>
        <dbReference type="Proteomes" id="UP000000311"/>
    </source>
</evidence>
<reference evidence="1 2" key="1">
    <citation type="journal article" date="2010" name="Science">
        <title>Genomic comparison of the ants Camponotus floridanus and Harpegnathos saltator.</title>
        <authorList>
            <person name="Bonasio R."/>
            <person name="Zhang G."/>
            <person name="Ye C."/>
            <person name="Mutti N.S."/>
            <person name="Fang X."/>
            <person name="Qin N."/>
            <person name="Donahue G."/>
            <person name="Yang P."/>
            <person name="Li Q."/>
            <person name="Li C."/>
            <person name="Zhang P."/>
            <person name="Huang Z."/>
            <person name="Berger S.L."/>
            <person name="Reinberg D."/>
            <person name="Wang J."/>
            <person name="Liebig J."/>
        </authorList>
    </citation>
    <scope>NUCLEOTIDE SEQUENCE [LARGE SCALE GENOMIC DNA]</scope>
    <source>
        <strain evidence="2">C129</strain>
    </source>
</reference>
<dbReference type="OMA" id="IAPRIHE"/>
<name>E2B0Z4_CAMFO</name>
<proteinExistence type="predicted"/>
<dbReference type="Proteomes" id="UP000000311">
    <property type="component" value="Unassembled WGS sequence"/>
</dbReference>
<dbReference type="EMBL" id="GL444738">
    <property type="protein sequence ID" value="EFN60645.1"/>
    <property type="molecule type" value="Genomic_DNA"/>
</dbReference>
<organism evidence="2">
    <name type="scientific">Camponotus floridanus</name>
    <name type="common">Florida carpenter ant</name>
    <dbReference type="NCBI Taxonomy" id="104421"/>
    <lineage>
        <taxon>Eukaryota</taxon>
        <taxon>Metazoa</taxon>
        <taxon>Ecdysozoa</taxon>
        <taxon>Arthropoda</taxon>
        <taxon>Hexapoda</taxon>
        <taxon>Insecta</taxon>
        <taxon>Pterygota</taxon>
        <taxon>Neoptera</taxon>
        <taxon>Endopterygota</taxon>
        <taxon>Hymenoptera</taxon>
        <taxon>Apocrita</taxon>
        <taxon>Aculeata</taxon>
        <taxon>Formicoidea</taxon>
        <taxon>Formicidae</taxon>
        <taxon>Formicinae</taxon>
        <taxon>Camponotus</taxon>
    </lineage>
</organism>
<feature type="non-terminal residue" evidence="1">
    <location>
        <position position="184"/>
    </location>
</feature>